<evidence type="ECO:0000313" key="4">
    <source>
        <dbReference type="Proteomes" id="UP001549047"/>
    </source>
</evidence>
<dbReference type="SUPFAM" id="SSF52402">
    <property type="entry name" value="Adenine nucleotide alpha hydrolases-like"/>
    <property type="match status" value="1"/>
</dbReference>
<dbReference type="InterPro" id="IPR014729">
    <property type="entry name" value="Rossmann-like_a/b/a_fold"/>
</dbReference>
<dbReference type="Pfam" id="PF00582">
    <property type="entry name" value="Usp"/>
    <property type="match status" value="1"/>
</dbReference>
<dbReference type="Gene3D" id="3.40.50.620">
    <property type="entry name" value="HUPs"/>
    <property type="match status" value="1"/>
</dbReference>
<dbReference type="EMBL" id="JBEPMB010000001">
    <property type="protein sequence ID" value="MET3613314.1"/>
    <property type="molecule type" value="Genomic_DNA"/>
</dbReference>
<dbReference type="PRINTS" id="PR01438">
    <property type="entry name" value="UNVRSLSTRESS"/>
</dbReference>
<dbReference type="PANTHER" id="PTHR46268">
    <property type="entry name" value="STRESS RESPONSE PROTEIN NHAX"/>
    <property type="match status" value="1"/>
</dbReference>
<name>A0ABV2J068_9HYPH</name>
<feature type="domain" description="UspA" evidence="2">
    <location>
        <begin position="1"/>
        <end position="134"/>
    </location>
</feature>
<dbReference type="PANTHER" id="PTHR46268:SF6">
    <property type="entry name" value="UNIVERSAL STRESS PROTEIN UP12"/>
    <property type="match status" value="1"/>
</dbReference>
<evidence type="ECO:0000256" key="1">
    <source>
        <dbReference type="ARBA" id="ARBA00008791"/>
    </source>
</evidence>
<dbReference type="InterPro" id="IPR006016">
    <property type="entry name" value="UspA"/>
</dbReference>
<organism evidence="3 4">
    <name type="scientific">Rhizobium aquaticum</name>
    <dbReference type="NCBI Taxonomy" id="1549636"/>
    <lineage>
        <taxon>Bacteria</taxon>
        <taxon>Pseudomonadati</taxon>
        <taxon>Pseudomonadota</taxon>
        <taxon>Alphaproteobacteria</taxon>
        <taxon>Hyphomicrobiales</taxon>
        <taxon>Rhizobiaceae</taxon>
        <taxon>Rhizobium/Agrobacterium group</taxon>
        <taxon>Rhizobium</taxon>
    </lineage>
</organism>
<dbReference type="InterPro" id="IPR006015">
    <property type="entry name" value="Universal_stress_UspA"/>
</dbReference>
<dbReference type="Proteomes" id="UP001549047">
    <property type="component" value="Unassembled WGS sequence"/>
</dbReference>
<dbReference type="CDD" id="cd00293">
    <property type="entry name" value="USP-like"/>
    <property type="match status" value="1"/>
</dbReference>
<gene>
    <name evidence="3" type="ORF">ABID16_001619</name>
</gene>
<accession>A0ABV2J068</accession>
<dbReference type="RefSeq" id="WP_354555793.1">
    <property type="nucleotide sequence ID" value="NZ_JBEPMB010000001.1"/>
</dbReference>
<keyword evidence="4" id="KW-1185">Reference proteome</keyword>
<comment type="caution">
    <text evidence="3">The sequence shown here is derived from an EMBL/GenBank/DDBJ whole genome shotgun (WGS) entry which is preliminary data.</text>
</comment>
<proteinExistence type="inferred from homology"/>
<evidence type="ECO:0000259" key="2">
    <source>
        <dbReference type="Pfam" id="PF00582"/>
    </source>
</evidence>
<sequence>MFKKIIVAVDIAQIDKGAKILKKAEALADDGGEIVVLNVVEDVPGYLAIDVPGHVIENNRKQALDTLDKMRAEIKVRTRAELRTGQPASNILAAAEAHHADLIMVASHRPDISNYFLGSTADRVVRHADISVLVDR</sequence>
<reference evidence="3 4" key="1">
    <citation type="submission" date="2024-06" db="EMBL/GenBank/DDBJ databases">
        <title>Genomic Encyclopedia of Type Strains, Phase IV (KMG-IV): sequencing the most valuable type-strain genomes for metagenomic binning, comparative biology and taxonomic classification.</title>
        <authorList>
            <person name="Goeker M."/>
        </authorList>
    </citation>
    <scope>NUCLEOTIDE SEQUENCE [LARGE SCALE GENOMIC DNA]</scope>
    <source>
        <strain evidence="3 4">DSM 29780</strain>
    </source>
</reference>
<protein>
    <submittedName>
        <fullName evidence="3">Nucleotide-binding universal stress UspA family protein</fullName>
    </submittedName>
</protein>
<comment type="similarity">
    <text evidence="1">Belongs to the universal stress protein A family.</text>
</comment>
<evidence type="ECO:0000313" key="3">
    <source>
        <dbReference type="EMBL" id="MET3613314.1"/>
    </source>
</evidence>